<organism evidence="2 3">
    <name type="scientific">Oikopleura dioica</name>
    <name type="common">Tunicate</name>
    <dbReference type="NCBI Taxonomy" id="34765"/>
    <lineage>
        <taxon>Eukaryota</taxon>
        <taxon>Metazoa</taxon>
        <taxon>Chordata</taxon>
        <taxon>Tunicata</taxon>
        <taxon>Appendicularia</taxon>
        <taxon>Copelata</taxon>
        <taxon>Oikopleuridae</taxon>
        <taxon>Oikopleura</taxon>
    </lineage>
</organism>
<sequence>MYPNTAPPQYQQQQPYPAAPFAGAPGYGAPPPPPAPAPAMAPQPPPAPSTHQPMVINIQQNAPPPSLSSPPPVQQALSQQALPQQIQVPVQASERNAPTPPFPVFNDAQFHNIDGMVVEESIPLCDGPLEYTVFTFIDVPLGAYGNNAYVGAIHCCHKIMSNSSEGLTFEFVEFATELGYDFVYLQGENGVQYYFSGPETRGSFNGMRLSTIYSPMKLCFKSDEKNGDTGFKIRAINGYEPWNDIDNNWPDKVNT</sequence>
<feature type="compositionally biased region" description="Pro residues" evidence="1">
    <location>
        <begin position="62"/>
        <end position="73"/>
    </location>
</feature>
<feature type="compositionally biased region" description="Pro residues" evidence="1">
    <location>
        <begin position="28"/>
        <end position="48"/>
    </location>
</feature>
<keyword evidence="3" id="KW-1185">Reference proteome</keyword>
<evidence type="ECO:0000313" key="2">
    <source>
        <dbReference type="EMBL" id="CAG5105213.1"/>
    </source>
</evidence>
<feature type="compositionally biased region" description="Low complexity" evidence="1">
    <location>
        <begin position="74"/>
        <end position="84"/>
    </location>
</feature>
<reference evidence="2 3" key="1">
    <citation type="submission" date="2021-04" db="EMBL/GenBank/DDBJ databases">
        <authorList>
            <person name="Bliznina A."/>
        </authorList>
    </citation>
    <scope>NUCLEOTIDE SEQUENCE [LARGE SCALE GENOMIC DNA]</scope>
</reference>
<dbReference type="EMBL" id="OU015566">
    <property type="protein sequence ID" value="CAG5105213.1"/>
    <property type="molecule type" value="Genomic_DNA"/>
</dbReference>
<protein>
    <submittedName>
        <fullName evidence="2">Oidioi.mRNA.OKI2018_I69.chr1.g1927.t1.cds</fullName>
    </submittedName>
</protein>
<feature type="region of interest" description="Disordered" evidence="1">
    <location>
        <begin position="1"/>
        <end position="84"/>
    </location>
</feature>
<dbReference type="InterPro" id="IPR035914">
    <property type="entry name" value="Sperma_CUB_dom_sf"/>
</dbReference>
<evidence type="ECO:0000256" key="1">
    <source>
        <dbReference type="SAM" id="MobiDB-lite"/>
    </source>
</evidence>
<evidence type="ECO:0000313" key="3">
    <source>
        <dbReference type="Proteomes" id="UP001158576"/>
    </source>
</evidence>
<gene>
    <name evidence="2" type="ORF">OKIOD_LOCUS10692</name>
</gene>
<feature type="compositionally biased region" description="Low complexity" evidence="1">
    <location>
        <begin position="7"/>
        <end position="24"/>
    </location>
</feature>
<accession>A0ABN7SUS1</accession>
<name>A0ABN7SUS1_OIKDI</name>
<dbReference type="SUPFAM" id="SSF49854">
    <property type="entry name" value="Spermadhesin, CUB domain"/>
    <property type="match status" value="1"/>
</dbReference>
<proteinExistence type="predicted"/>
<dbReference type="Proteomes" id="UP001158576">
    <property type="component" value="Chromosome 1"/>
</dbReference>